<dbReference type="InterPro" id="IPR051049">
    <property type="entry name" value="Dienelactone_hydrolase-like"/>
</dbReference>
<evidence type="ECO:0000313" key="2">
    <source>
        <dbReference type="Proteomes" id="UP000255061"/>
    </source>
</evidence>
<dbReference type="Gene3D" id="3.40.50.1820">
    <property type="entry name" value="alpha/beta hydrolase"/>
    <property type="match status" value="1"/>
</dbReference>
<dbReference type="PANTHER" id="PTHR46623:SF6">
    <property type="entry name" value="ALPHA_BETA-HYDROLASES SUPERFAMILY PROTEIN"/>
    <property type="match status" value="1"/>
</dbReference>
<dbReference type="SUPFAM" id="SSF53474">
    <property type="entry name" value="alpha/beta-Hydrolases"/>
    <property type="match status" value="1"/>
</dbReference>
<reference evidence="1 2" key="1">
    <citation type="submission" date="2018-06" db="EMBL/GenBank/DDBJ databases">
        <authorList>
            <consortium name="Pathogen Informatics"/>
            <person name="Doyle S."/>
        </authorList>
    </citation>
    <scope>NUCLEOTIDE SEQUENCE [LARGE SCALE GENOMIC DNA]</scope>
    <source>
        <strain evidence="1 2">NCTC10736</strain>
    </source>
</reference>
<dbReference type="RefSeq" id="WP_115406054.1">
    <property type="nucleotide sequence ID" value="NZ_UGYV01000001.1"/>
</dbReference>
<sequence length="199" mass="22431">MRILISTDIFGVTADIIRLVGSINNEHVIVEIVDPYDGEIKCFINEHSAYKAFLKECGHERYFDKIHHAVSSSVEDLVIIGFSAGASAAWRVMDCCFKAAPLHFIGFYPGQIRNHLNVIPQYPCTLIFPNHEEHFNVSQVSDVLSKVDKVYCINTEFGHGFMNPLSAHYSSRGADAFNAVINQISQLTDVTMLRRLLQR</sequence>
<evidence type="ECO:0000313" key="1">
    <source>
        <dbReference type="EMBL" id="SUI76155.1"/>
    </source>
</evidence>
<accession>A0A380A893</accession>
<protein>
    <submittedName>
        <fullName evidence="1">Uncharacterized protein</fullName>
    </submittedName>
</protein>
<dbReference type="InterPro" id="IPR029058">
    <property type="entry name" value="AB_hydrolase_fold"/>
</dbReference>
<dbReference type="EMBL" id="UGYV01000001">
    <property type="protein sequence ID" value="SUI76155.1"/>
    <property type="molecule type" value="Genomic_DNA"/>
</dbReference>
<organism evidence="1 2">
    <name type="scientific">Shewanella morhuae</name>
    <dbReference type="NCBI Taxonomy" id="365591"/>
    <lineage>
        <taxon>Bacteria</taxon>
        <taxon>Pseudomonadati</taxon>
        <taxon>Pseudomonadota</taxon>
        <taxon>Gammaproteobacteria</taxon>
        <taxon>Alteromonadales</taxon>
        <taxon>Shewanellaceae</taxon>
        <taxon>Shewanella</taxon>
    </lineage>
</organism>
<dbReference type="AlphaFoldDB" id="A0A380A893"/>
<name>A0A380A893_9GAMM</name>
<gene>
    <name evidence="1" type="ORF">NCTC10736_01847</name>
</gene>
<dbReference type="Proteomes" id="UP000255061">
    <property type="component" value="Unassembled WGS sequence"/>
</dbReference>
<proteinExistence type="predicted"/>
<dbReference type="PANTHER" id="PTHR46623">
    <property type="entry name" value="CARBOXYMETHYLENEBUTENOLIDASE-RELATED"/>
    <property type="match status" value="1"/>
</dbReference>